<evidence type="ECO:0000313" key="28">
    <source>
        <dbReference type="Proteomes" id="UP001302321"/>
    </source>
</evidence>
<gene>
    <name evidence="27" type="ORF">QBC36DRAFT_385469</name>
</gene>
<dbReference type="Pfam" id="PF03919">
    <property type="entry name" value="mRNA_cap_C"/>
    <property type="match status" value="1"/>
</dbReference>
<dbReference type="Gene3D" id="2.40.50.140">
    <property type="entry name" value="Nucleic acid-binding proteins"/>
    <property type="match status" value="1"/>
</dbReference>
<protein>
    <recommendedName>
        <fullName evidence="6">mRNA-capping enzyme subunit alpha</fullName>
        <ecNumber evidence="5">2.7.7.50</ecNumber>
    </recommendedName>
    <alternativeName>
        <fullName evidence="20">GTP--RNA guanylyltransferase</fullName>
    </alternativeName>
    <alternativeName>
        <fullName evidence="21">mRNA guanylyltransferase</fullName>
    </alternativeName>
</protein>
<evidence type="ECO:0000256" key="13">
    <source>
        <dbReference type="ARBA" id="ARBA00022927"/>
    </source>
</evidence>
<dbReference type="Pfam" id="PF01331">
    <property type="entry name" value="mRNA_cap_enzyme"/>
    <property type="match status" value="1"/>
</dbReference>
<keyword evidence="28" id="KW-1185">Reference proteome</keyword>
<dbReference type="PANTHER" id="PTHR46979">
    <property type="entry name" value="SORTING NEXIN-41"/>
    <property type="match status" value="1"/>
</dbReference>
<keyword evidence="15" id="KW-0506">mRNA capping</keyword>
<keyword evidence="8" id="KW-0507">mRNA processing</keyword>
<evidence type="ECO:0000256" key="7">
    <source>
        <dbReference type="ARBA" id="ARBA00022448"/>
    </source>
</evidence>
<evidence type="ECO:0000256" key="2">
    <source>
        <dbReference type="ARBA" id="ARBA00004481"/>
    </source>
</evidence>
<dbReference type="GO" id="GO:0010008">
    <property type="term" value="C:endosome membrane"/>
    <property type="evidence" value="ECO:0007669"/>
    <property type="project" value="UniProtKB-SubCell"/>
</dbReference>
<dbReference type="FunFam" id="3.30.470.30:FF:000011">
    <property type="entry name" value="mRNA-capping enzyme subunit alpha"/>
    <property type="match status" value="1"/>
</dbReference>
<keyword evidence="14" id="KW-0072">Autophagy</keyword>
<evidence type="ECO:0000256" key="10">
    <source>
        <dbReference type="ARBA" id="ARBA00022695"/>
    </source>
</evidence>
<evidence type="ECO:0000256" key="16">
    <source>
        <dbReference type="ARBA" id="ARBA00023121"/>
    </source>
</evidence>
<comment type="catalytic activity">
    <reaction evidence="22">
        <text>a 5'-end diphospho-ribonucleoside in mRNA + GTP + H(+) = a 5'-end (5'-triphosphoguanosine)-ribonucleoside in mRNA + diphosphate</text>
        <dbReference type="Rhea" id="RHEA:67012"/>
        <dbReference type="Rhea" id="RHEA-COMP:17165"/>
        <dbReference type="Rhea" id="RHEA-COMP:17166"/>
        <dbReference type="ChEBI" id="CHEBI:15378"/>
        <dbReference type="ChEBI" id="CHEBI:33019"/>
        <dbReference type="ChEBI" id="CHEBI:37565"/>
        <dbReference type="ChEBI" id="CHEBI:167616"/>
        <dbReference type="ChEBI" id="CHEBI:167617"/>
        <dbReference type="EC" id="2.7.7.50"/>
    </reaction>
    <physiologicalReaction direction="left-to-right" evidence="22">
        <dbReference type="Rhea" id="RHEA:67013"/>
    </physiologicalReaction>
</comment>
<dbReference type="PANTHER" id="PTHR46979:SF2">
    <property type="entry name" value="SORTING NEXIN-41"/>
    <property type="match status" value="1"/>
</dbReference>
<dbReference type="InterPro" id="IPR012340">
    <property type="entry name" value="NA-bd_OB-fold"/>
</dbReference>
<dbReference type="AlphaFoldDB" id="A0AAN7AAG1"/>
<comment type="subunit">
    <text evidence="23">Heterodimer. The mRNA-capping enzyme is composed of two separate chains alpha and beta, respectively a mRNA guanylyltransferase and an mRNA 5'-triphosphate monophosphatase.</text>
</comment>
<keyword evidence="18" id="KW-0472">Membrane</keyword>
<dbReference type="InterPro" id="IPR036871">
    <property type="entry name" value="PX_dom_sf"/>
</dbReference>
<keyword evidence="12" id="KW-0967">Endosome</keyword>
<feature type="region of interest" description="Disordered" evidence="25">
    <location>
        <begin position="427"/>
        <end position="508"/>
    </location>
</feature>
<dbReference type="GO" id="GO:0042147">
    <property type="term" value="P:retrograde transport, endosome to Golgi"/>
    <property type="evidence" value="ECO:0007669"/>
    <property type="project" value="InterPro"/>
</dbReference>
<dbReference type="GO" id="GO:0005829">
    <property type="term" value="C:cytosol"/>
    <property type="evidence" value="ECO:0007669"/>
    <property type="project" value="GOC"/>
</dbReference>
<accession>A0AAN7AAG1</accession>
<keyword evidence="16" id="KW-0446">Lipid-binding</keyword>
<feature type="compositionally biased region" description="Basic and acidic residues" evidence="25">
    <location>
        <begin position="50"/>
        <end position="59"/>
    </location>
</feature>
<dbReference type="Gene3D" id="3.30.470.30">
    <property type="entry name" value="DNA ligase/mRNA capping enzyme"/>
    <property type="match status" value="1"/>
</dbReference>
<dbReference type="FunFam" id="2.40.50.140:FF:000275">
    <property type="entry name" value="mRNA-capping enzyme subunit alpha"/>
    <property type="match status" value="1"/>
</dbReference>
<dbReference type="GO" id="GO:0005634">
    <property type="term" value="C:nucleus"/>
    <property type="evidence" value="ECO:0007669"/>
    <property type="project" value="UniProtKB-SubCell"/>
</dbReference>
<feature type="domain" description="PX" evidence="26">
    <location>
        <begin position="90"/>
        <end position="209"/>
    </location>
</feature>
<evidence type="ECO:0000256" key="24">
    <source>
        <dbReference type="ARBA" id="ARBA00053845"/>
    </source>
</evidence>
<sequence>MWNDDEDNNPYGGSFERRDSFASSANPSSPITRDYRYDPPQTPSSTGDEAPPHHDHSDVESDEEDYGRNQGELVPRRKPGGYDSRVEQMLYEHPDMPILITEAGKSSESGRYIVYAIKTGELIVRRRYSEFASLRDALTRLHPTLIIPPIPEKHTMADYAANPTNAKQDHQIIDLRKRMLAVFLNRCRRMDQVRTDGVWWRFLDPNSSWNEVLNSHPVASIPKSIMKAPPLDPANPTPGHNYLPVPASSAKLRTGPATSADGSAGAQPFARFPPENANLSEQELDPYFLAFEASIKELETLLTGPMEKVNRRTLAHLSSLAMDLQELGAKFNAFALSDTNSPLDLSIERIGQAADSSYIATEELANSLGASFAEPMRENAQFAGVIRNVLRYRVLKRVQQDMTTDELNKKRALLDQLERSEAEARRIDQYLSSSQQIQPPRRSTSTREPQSQHRRDGSNEDTASIDSDFPPTHADIAAAPSAKIGAPERAPPSNPGHKKAPSSGISITNKIFGPLRHAVQGVVDADPERTRRDMIGKTRESIQQLEQAQVASAQDVRDASASVLKDLKRFQKEKEDDLKRYMLAYAKSQIEWARKNKETWEEAKVEPGVKVDYEFVRGLRQEVARLLGRANDKFPGAQPVSFARRHMDELRKEDYYVCEKSDGIRYLLYLTQDDNGQACHYLIDRKNDYWYMEKRNLHFPLPNASPAEFHVDTLIDGELVFDKTPGGGKEPKFLVFDLLCLDGKADLLSKSLDKRLGYFKEHVMKPYKKLFTEFPQELPFQAFKIEMKEMQFSYGIEMMFREVLPKLKHENDGLIFTCRTTPYQFGTDPHILKWKAPHDNTVDFRLRLVFPTVEPDSEERAEGVTGEFVDYDSVPEARLLIFKGSERGQPQYDEFGEGLYLSEEEWEELKSWGDPLQDRVVECCLDEERRWRLYRFRDDKAEANHVSTVRSVLDSIKDGVGEQELIGAAKGIKDGWKARQQGGGGYGH</sequence>
<dbReference type="Gene3D" id="1.20.1270.60">
    <property type="entry name" value="Arfaptin homology (AH) domain/BAR domain"/>
    <property type="match status" value="2"/>
</dbReference>
<dbReference type="InterPro" id="IPR001339">
    <property type="entry name" value="mRNA_cap_enzyme_adenylation"/>
</dbReference>
<dbReference type="GO" id="GO:0006370">
    <property type="term" value="P:7-methylguanosine mRNA capping"/>
    <property type="evidence" value="ECO:0007669"/>
    <property type="project" value="UniProtKB-KW"/>
</dbReference>
<evidence type="ECO:0000256" key="22">
    <source>
        <dbReference type="ARBA" id="ARBA00044624"/>
    </source>
</evidence>
<dbReference type="GO" id="GO:0035091">
    <property type="term" value="F:phosphatidylinositol binding"/>
    <property type="evidence" value="ECO:0007669"/>
    <property type="project" value="InterPro"/>
</dbReference>
<evidence type="ECO:0000256" key="21">
    <source>
        <dbReference type="ARBA" id="ARBA00030702"/>
    </source>
</evidence>
<dbReference type="Gene3D" id="3.30.1520.10">
    <property type="entry name" value="Phox-like domain"/>
    <property type="match status" value="1"/>
</dbReference>
<evidence type="ECO:0000256" key="25">
    <source>
        <dbReference type="SAM" id="MobiDB-lite"/>
    </source>
</evidence>
<comment type="similarity">
    <text evidence="3">Belongs to the eukaryotic GTase family.</text>
</comment>
<dbReference type="SUPFAM" id="SSF56091">
    <property type="entry name" value="DNA ligase/mRNA capping enzyme, catalytic domain"/>
    <property type="match status" value="1"/>
</dbReference>
<feature type="compositionally biased region" description="Polar residues" evidence="25">
    <location>
        <begin position="21"/>
        <end position="31"/>
    </location>
</feature>
<dbReference type="InterPro" id="IPR013846">
    <property type="entry name" value="mRNA_cap_enzyme_C"/>
</dbReference>
<evidence type="ECO:0000256" key="15">
    <source>
        <dbReference type="ARBA" id="ARBA00023042"/>
    </source>
</evidence>
<dbReference type="CDD" id="cd07895">
    <property type="entry name" value="Adenylation_mRNA_capping"/>
    <property type="match status" value="1"/>
</dbReference>
<dbReference type="EC" id="2.7.7.50" evidence="5"/>
<comment type="caution">
    <text evidence="27">The sequence shown here is derived from an EMBL/GenBank/DDBJ whole genome shotgun (WGS) entry which is preliminary data.</text>
</comment>
<keyword evidence="10" id="KW-0548">Nucleotidyltransferase</keyword>
<evidence type="ECO:0000256" key="18">
    <source>
        <dbReference type="ARBA" id="ARBA00023136"/>
    </source>
</evidence>
<dbReference type="SMART" id="SM00312">
    <property type="entry name" value="PX"/>
    <property type="match status" value="1"/>
</dbReference>
<evidence type="ECO:0000256" key="6">
    <source>
        <dbReference type="ARBA" id="ARBA00019171"/>
    </source>
</evidence>
<dbReference type="InterPro" id="IPR051079">
    <property type="entry name" value="Sorting_Nexin_Autophagy"/>
</dbReference>
<dbReference type="SUPFAM" id="SSF64268">
    <property type="entry name" value="PX domain"/>
    <property type="match status" value="1"/>
</dbReference>
<dbReference type="InterPro" id="IPR044106">
    <property type="entry name" value="PX_Snx41/Atg20"/>
</dbReference>
<evidence type="ECO:0000256" key="20">
    <source>
        <dbReference type="ARBA" id="ARBA00029909"/>
    </source>
</evidence>
<dbReference type="GO" id="GO:0015031">
    <property type="term" value="P:protein transport"/>
    <property type="evidence" value="ECO:0007669"/>
    <property type="project" value="UniProtKB-KW"/>
</dbReference>
<dbReference type="GO" id="GO:0006914">
    <property type="term" value="P:autophagy"/>
    <property type="evidence" value="ECO:0007669"/>
    <property type="project" value="UniProtKB-KW"/>
</dbReference>
<evidence type="ECO:0000256" key="1">
    <source>
        <dbReference type="ARBA" id="ARBA00004123"/>
    </source>
</evidence>
<evidence type="ECO:0000256" key="4">
    <source>
        <dbReference type="ARBA" id="ARBA00010883"/>
    </source>
</evidence>
<comment type="function">
    <text evidence="24">Second step of mRNA capping. Transfer of the GMP moiety of GTP to the 5'-end of RNA via an enzyme-GMP covalent reaction intermediate.</text>
</comment>
<reference evidence="27" key="2">
    <citation type="submission" date="2023-05" db="EMBL/GenBank/DDBJ databases">
        <authorList>
            <consortium name="Lawrence Berkeley National Laboratory"/>
            <person name="Steindorff A."/>
            <person name="Hensen N."/>
            <person name="Bonometti L."/>
            <person name="Westerberg I."/>
            <person name="Brannstrom I.O."/>
            <person name="Guillou S."/>
            <person name="Cros-Aarteil S."/>
            <person name="Calhoun S."/>
            <person name="Haridas S."/>
            <person name="Kuo A."/>
            <person name="Mondo S."/>
            <person name="Pangilinan J."/>
            <person name="Riley R."/>
            <person name="Labutti K."/>
            <person name="Andreopoulos B."/>
            <person name="Lipzen A."/>
            <person name="Chen C."/>
            <person name="Yanf M."/>
            <person name="Daum C."/>
            <person name="Ng V."/>
            <person name="Clum A."/>
            <person name="Ohm R."/>
            <person name="Martin F."/>
            <person name="Silar P."/>
            <person name="Natvig D."/>
            <person name="Lalanne C."/>
            <person name="Gautier V."/>
            <person name="Ament-Velasquez S.L."/>
            <person name="Kruys A."/>
            <person name="Hutchinson M.I."/>
            <person name="Powell A.J."/>
            <person name="Barry K."/>
            <person name="Miller A.N."/>
            <person name="Grigoriev I.V."/>
            <person name="Debuchy R."/>
            <person name="Gladieux P."/>
            <person name="Thoren M.H."/>
            <person name="Johannesson H."/>
        </authorList>
    </citation>
    <scope>NUCLEOTIDE SEQUENCE</scope>
    <source>
        <strain evidence="27">CBS 892.96</strain>
    </source>
</reference>
<dbReference type="CDD" id="cd06867">
    <property type="entry name" value="PX_SNX41_42"/>
    <property type="match status" value="1"/>
</dbReference>
<reference evidence="27" key="1">
    <citation type="journal article" date="2023" name="Mol. Phylogenet. Evol.">
        <title>Genome-scale phylogeny and comparative genomics of the fungal order Sordariales.</title>
        <authorList>
            <person name="Hensen N."/>
            <person name="Bonometti L."/>
            <person name="Westerberg I."/>
            <person name="Brannstrom I.O."/>
            <person name="Guillou S."/>
            <person name="Cros-Aarteil S."/>
            <person name="Calhoun S."/>
            <person name="Haridas S."/>
            <person name="Kuo A."/>
            <person name="Mondo S."/>
            <person name="Pangilinan J."/>
            <person name="Riley R."/>
            <person name="LaButti K."/>
            <person name="Andreopoulos B."/>
            <person name="Lipzen A."/>
            <person name="Chen C."/>
            <person name="Yan M."/>
            <person name="Daum C."/>
            <person name="Ng V."/>
            <person name="Clum A."/>
            <person name="Steindorff A."/>
            <person name="Ohm R.A."/>
            <person name="Martin F."/>
            <person name="Silar P."/>
            <person name="Natvig D.O."/>
            <person name="Lalanne C."/>
            <person name="Gautier V."/>
            <person name="Ament-Velasquez S.L."/>
            <person name="Kruys A."/>
            <person name="Hutchinson M.I."/>
            <person name="Powell A.J."/>
            <person name="Barry K."/>
            <person name="Miller A.N."/>
            <person name="Grigoriev I.V."/>
            <person name="Debuchy R."/>
            <person name="Gladieux P."/>
            <person name="Hiltunen Thoren M."/>
            <person name="Johannesson H."/>
        </authorList>
    </citation>
    <scope>NUCLEOTIDE SEQUENCE</scope>
    <source>
        <strain evidence="27">CBS 892.96</strain>
    </source>
</reference>
<keyword evidence="17" id="KW-0342">GTP-binding</keyword>
<feature type="compositionally biased region" description="Low complexity" evidence="25">
    <location>
        <begin position="432"/>
        <end position="443"/>
    </location>
</feature>
<comment type="subcellular location">
    <subcellularLocation>
        <location evidence="2">Endosome membrane</location>
        <topology evidence="2">Peripheral membrane protein</topology>
    </subcellularLocation>
    <subcellularLocation>
        <location evidence="1">Nucleus</location>
    </subcellularLocation>
</comment>
<dbReference type="InterPro" id="IPR027267">
    <property type="entry name" value="AH/BAR_dom_sf"/>
</dbReference>
<dbReference type="PROSITE" id="PS50195">
    <property type="entry name" value="PX"/>
    <property type="match status" value="1"/>
</dbReference>
<dbReference type="GO" id="GO:0004484">
    <property type="term" value="F:mRNA guanylyltransferase activity"/>
    <property type="evidence" value="ECO:0007669"/>
    <property type="project" value="UniProtKB-EC"/>
</dbReference>
<evidence type="ECO:0000256" key="8">
    <source>
        <dbReference type="ARBA" id="ARBA00022664"/>
    </source>
</evidence>
<dbReference type="Proteomes" id="UP001302321">
    <property type="component" value="Unassembled WGS sequence"/>
</dbReference>
<evidence type="ECO:0000256" key="19">
    <source>
        <dbReference type="ARBA" id="ARBA00023242"/>
    </source>
</evidence>
<evidence type="ECO:0000256" key="11">
    <source>
        <dbReference type="ARBA" id="ARBA00022741"/>
    </source>
</evidence>
<comment type="similarity">
    <text evidence="4">Belongs to the sorting nexin family.</text>
</comment>
<keyword evidence="9" id="KW-0808">Transferase</keyword>
<name>A0AAN7AAG1_9PEZI</name>
<evidence type="ECO:0000256" key="5">
    <source>
        <dbReference type="ARBA" id="ARBA00012475"/>
    </source>
</evidence>
<dbReference type="InterPro" id="IPR001683">
    <property type="entry name" value="PX_dom"/>
</dbReference>
<keyword evidence="13" id="KW-0653">Protein transport</keyword>
<evidence type="ECO:0000313" key="27">
    <source>
        <dbReference type="EMBL" id="KAK4179035.1"/>
    </source>
</evidence>
<evidence type="ECO:0000256" key="14">
    <source>
        <dbReference type="ARBA" id="ARBA00023006"/>
    </source>
</evidence>
<evidence type="ECO:0000256" key="17">
    <source>
        <dbReference type="ARBA" id="ARBA00023134"/>
    </source>
</evidence>
<evidence type="ECO:0000259" key="26">
    <source>
        <dbReference type="PROSITE" id="PS50195"/>
    </source>
</evidence>
<dbReference type="EMBL" id="MU866125">
    <property type="protein sequence ID" value="KAK4179035.1"/>
    <property type="molecule type" value="Genomic_DNA"/>
</dbReference>
<dbReference type="GO" id="GO:0005524">
    <property type="term" value="F:ATP binding"/>
    <property type="evidence" value="ECO:0007669"/>
    <property type="project" value="InterPro"/>
</dbReference>
<feature type="region of interest" description="Disordered" evidence="25">
    <location>
        <begin position="250"/>
        <end position="271"/>
    </location>
</feature>
<proteinExistence type="inferred from homology"/>
<dbReference type="SUPFAM" id="SSF50249">
    <property type="entry name" value="Nucleic acid-binding proteins"/>
    <property type="match status" value="1"/>
</dbReference>
<evidence type="ECO:0000256" key="9">
    <source>
        <dbReference type="ARBA" id="ARBA00022679"/>
    </source>
</evidence>
<feature type="region of interest" description="Disordered" evidence="25">
    <location>
        <begin position="1"/>
        <end position="82"/>
    </location>
</feature>
<dbReference type="Pfam" id="PF00787">
    <property type="entry name" value="PX"/>
    <property type="match status" value="1"/>
</dbReference>
<organism evidence="27 28">
    <name type="scientific">Triangularia setosa</name>
    <dbReference type="NCBI Taxonomy" id="2587417"/>
    <lineage>
        <taxon>Eukaryota</taxon>
        <taxon>Fungi</taxon>
        <taxon>Dikarya</taxon>
        <taxon>Ascomycota</taxon>
        <taxon>Pezizomycotina</taxon>
        <taxon>Sordariomycetes</taxon>
        <taxon>Sordariomycetidae</taxon>
        <taxon>Sordariales</taxon>
        <taxon>Podosporaceae</taxon>
        <taxon>Triangularia</taxon>
    </lineage>
</organism>
<dbReference type="GO" id="GO:0005525">
    <property type="term" value="F:GTP binding"/>
    <property type="evidence" value="ECO:0007669"/>
    <property type="project" value="UniProtKB-KW"/>
</dbReference>
<keyword evidence="11" id="KW-0547">Nucleotide-binding</keyword>
<evidence type="ECO:0000256" key="12">
    <source>
        <dbReference type="ARBA" id="ARBA00022753"/>
    </source>
</evidence>
<keyword evidence="19" id="KW-0539">Nucleus</keyword>
<keyword evidence="7" id="KW-0813">Transport</keyword>
<evidence type="ECO:0000256" key="23">
    <source>
        <dbReference type="ARBA" id="ARBA00047082"/>
    </source>
</evidence>
<evidence type="ECO:0000256" key="3">
    <source>
        <dbReference type="ARBA" id="ARBA00010237"/>
    </source>
</evidence>